<dbReference type="Proteomes" id="UP001405405">
    <property type="component" value="Unassembled WGS sequence"/>
</dbReference>
<name>A0ABV0CNZ8_9NEIS</name>
<dbReference type="InterPro" id="IPR010866">
    <property type="entry name" value="A-2_8-polyST"/>
</dbReference>
<proteinExistence type="predicted"/>
<comment type="caution">
    <text evidence="1">The sequence shown here is derived from an EMBL/GenBank/DDBJ whole genome shotgun (WGS) entry which is preliminary data.</text>
</comment>
<evidence type="ECO:0000313" key="1">
    <source>
        <dbReference type="EMBL" id="MEN7432877.1"/>
    </source>
</evidence>
<evidence type="ECO:0000313" key="2">
    <source>
        <dbReference type="Proteomes" id="UP001405405"/>
    </source>
</evidence>
<gene>
    <name evidence="1" type="ORF">VA599_19185</name>
</gene>
<dbReference type="Pfam" id="PF07388">
    <property type="entry name" value="A-2_8-polyST"/>
    <property type="match status" value="1"/>
</dbReference>
<dbReference type="EMBL" id="JAYFSJ010000015">
    <property type="protein sequence ID" value="MEN7432877.1"/>
    <property type="molecule type" value="Genomic_DNA"/>
</dbReference>
<accession>A0ABV0CNZ8</accession>
<organism evidence="1 2">
    <name type="scientific">Chromobacterium indicum</name>
    <dbReference type="NCBI Taxonomy" id="3110228"/>
    <lineage>
        <taxon>Bacteria</taxon>
        <taxon>Pseudomonadati</taxon>
        <taxon>Pseudomonadota</taxon>
        <taxon>Betaproteobacteria</taxon>
        <taxon>Neisseriales</taxon>
        <taxon>Chromobacteriaceae</taxon>
        <taxon>Chromobacterium</taxon>
    </lineage>
</organism>
<reference evidence="1 2" key="1">
    <citation type="submission" date="2023-12" db="EMBL/GenBank/DDBJ databases">
        <title>Chromobacterium sp. strain TRC.1.1.SA producing antimicrobial pigment.</title>
        <authorList>
            <person name="Verma N."/>
            <person name="Choksket S."/>
            <person name="Pinnaka A.K."/>
            <person name="Korpole S."/>
        </authorList>
    </citation>
    <scope>NUCLEOTIDE SEQUENCE [LARGE SCALE GENOMIC DNA]</scope>
    <source>
        <strain evidence="1 2">TRC1.1.SA</strain>
    </source>
</reference>
<keyword evidence="2" id="KW-1185">Reference proteome</keyword>
<sequence length="411" mass="46678">MLYVLVNNDYQLHALRRHGIAELGAGSGVTLIAVPHALSLPNDMADFEAVHRFDTPQGRVGLLRMLWRYCVLGHDVAQVLNPSPSDTLLFFTEVEWLNQIIVQYFHNHGAHVVMLEDGGFATYIPMSVPDSERLTLRERCIQFAFRLVPGLGRSRLFKVNGQVFPRLPNSAIDVIALYKDVRLHRDISTCCVLRPARKRCEIRRGSVVFLNERMYDHYQTDEAYIAGLCRLMRMLTDGYETVYFKFHPREPQGWVVRIGELLAREFPSVSVIDRAGTIEEMILDYRPEALASYFSAGLLSIEYEGIEPLYLYHLLDDLVEQPVFVIATRILQIWGYRFADDDGVRAGYHSGITNDDSVTSIDLRQLLMLSSSAGDGGARSAPFPLHRSRGFASVAGAHEHLQDERRPRRLS</sequence>
<protein>
    <submittedName>
        <fullName evidence="1">Polysialyltransferase family glycosyltransferase</fullName>
    </submittedName>
</protein>
<dbReference type="RefSeq" id="WP_346790092.1">
    <property type="nucleotide sequence ID" value="NZ_JAYFSJ010000015.1"/>
</dbReference>